<feature type="compositionally biased region" description="Polar residues" evidence="1">
    <location>
        <begin position="237"/>
        <end position="250"/>
    </location>
</feature>
<evidence type="ECO:0008006" key="4">
    <source>
        <dbReference type="Google" id="ProtNLM"/>
    </source>
</evidence>
<comment type="caution">
    <text evidence="2">The sequence shown here is derived from an EMBL/GenBank/DDBJ whole genome shotgun (WGS) entry which is preliminary data.</text>
</comment>
<protein>
    <recommendedName>
        <fullName evidence="4">Thymidine phosphorylase</fullName>
    </recommendedName>
</protein>
<dbReference type="OrthoDB" id="6188167at2"/>
<reference evidence="2 3" key="1">
    <citation type="submission" date="2007-06" db="EMBL/GenBank/DDBJ databases">
        <authorList>
            <person name="Green D."/>
            <person name="Ferriera S."/>
            <person name="Johnson J."/>
            <person name="Kravitz S."/>
            <person name="Beeson K."/>
            <person name="Sutton G."/>
            <person name="Rogers Y.-H."/>
            <person name="Friedman R."/>
            <person name="Frazier M."/>
            <person name="Venter J.C."/>
        </authorList>
    </citation>
    <scope>NUCLEOTIDE SEQUENCE [LARGE SCALE GENOMIC DNA]</scope>
    <source>
        <strain evidence="2 3">DG893</strain>
    </source>
</reference>
<evidence type="ECO:0000313" key="3">
    <source>
        <dbReference type="Proteomes" id="UP000005856"/>
    </source>
</evidence>
<gene>
    <name evidence="2" type="ORF">MDG893_09211</name>
</gene>
<name>A6F580_9GAMM</name>
<dbReference type="AlphaFoldDB" id="A6F580"/>
<dbReference type="eggNOG" id="COG3170">
    <property type="taxonomic scope" value="Bacteria"/>
</dbReference>
<feature type="region of interest" description="Disordered" evidence="1">
    <location>
        <begin position="613"/>
        <end position="681"/>
    </location>
</feature>
<accession>A6F580</accession>
<dbReference type="EMBL" id="ABCP01000054">
    <property type="protein sequence ID" value="EDM46079.1"/>
    <property type="molecule type" value="Genomic_DNA"/>
</dbReference>
<dbReference type="Pfam" id="PF07793">
    <property type="entry name" value="DUF1631"/>
    <property type="match status" value="1"/>
</dbReference>
<dbReference type="RefSeq" id="WP_007155414.1">
    <property type="nucleotide sequence ID" value="NZ_ABCP01000054.1"/>
</dbReference>
<proteinExistence type="predicted"/>
<sequence length="784" mass="86205">MAQDNKVVSLKGQKLPDRFSLPGSLVRLRDVSGQSLKSVLSGFFDKADDALFELADKAGTNQDQTAYFDAMRELRLRRKNMTVSVLQYVSRAFNDIGSFKPGGGSGTLDEVDQDSLALLDHSDLEQQVAIDNLINKLRNQHSEVIRLLNVRVTHLLPSMRLEDSQMPLSPEVICGGVAEACSDLDIDIRAKLVVLKLFDRLLVGVLGDFYKDANKTLIAEGVLPDMRRPPVGGQGAPGTSTRTTGTLSARSESDASGPLTAPSDDVRATFSELSALLHQGQSSTDYGTENSGVPSAGALDTRTLMARLHEIQSQSVQWRQGEIVPLSEQLQQVFRSETGKKHDVGQVDSDVINLVSMLFDFILEDRQLHPVMKAVIGRLQIPVLKVALSDNNFFNRGGHPVRKLLNELAMSAIGWTEKKTGQRDPLRDKIESVVDRVLNEFTDNVDIFSELLSDFGHFMDLDRRRRELVEQRLRDAEEGRAKQDRASKASENLLNEQITGRDLSPPVVTLLNEAWAKYLQWIVLREGEDSERWEKACNLTRQLIWSVDPKPIDDNTRSELLRSIPGIVDGLRGALQEISWDPFATDAAIRDLELAHVDVFQRLVTTARPAVAPVPEPQAEPKTVVAEPSVVSRSVPDAAPKAPEKVKLPGEDVVSGASEPSGATTSASESPAASPEEPVAEASVETSGASVELQWLERADGLRVGSWVELTRDGNKTRCKLAAFIKATGKYIFVNRSGAKVAEYQRENLALALAADEISMLDDGLIFDRALESIIDNLRSSRKD</sequence>
<keyword evidence="3" id="KW-1185">Reference proteome</keyword>
<dbReference type="Proteomes" id="UP000005856">
    <property type="component" value="Unassembled WGS sequence"/>
</dbReference>
<feature type="compositionally biased region" description="Low complexity" evidence="1">
    <location>
        <begin position="655"/>
        <end position="681"/>
    </location>
</feature>
<dbReference type="STRING" id="443152.MDG893_09211"/>
<organism evidence="2 3">
    <name type="scientific">Marinobacter algicola DG893</name>
    <dbReference type="NCBI Taxonomy" id="443152"/>
    <lineage>
        <taxon>Bacteria</taxon>
        <taxon>Pseudomonadati</taxon>
        <taxon>Pseudomonadota</taxon>
        <taxon>Gammaproteobacteria</taxon>
        <taxon>Pseudomonadales</taxon>
        <taxon>Marinobacteraceae</taxon>
        <taxon>Marinobacter</taxon>
    </lineage>
</organism>
<evidence type="ECO:0000256" key="1">
    <source>
        <dbReference type="SAM" id="MobiDB-lite"/>
    </source>
</evidence>
<evidence type="ECO:0000313" key="2">
    <source>
        <dbReference type="EMBL" id="EDM46079.1"/>
    </source>
</evidence>
<feature type="region of interest" description="Disordered" evidence="1">
    <location>
        <begin position="226"/>
        <end position="263"/>
    </location>
</feature>
<dbReference type="InterPro" id="IPR012434">
    <property type="entry name" value="DUF1631"/>
</dbReference>